<dbReference type="InterPro" id="IPR018282">
    <property type="entry name" value="Ribosomal_eS6_CS"/>
</dbReference>
<evidence type="ECO:0000256" key="4">
    <source>
        <dbReference type="HAMAP-Rule" id="MF_00512"/>
    </source>
</evidence>
<dbReference type="Proteomes" id="UP000183815">
    <property type="component" value="Unassembled WGS sequence"/>
</dbReference>
<evidence type="ECO:0000313" key="7">
    <source>
        <dbReference type="Proteomes" id="UP000183815"/>
    </source>
</evidence>
<feature type="compositionally biased region" description="Basic and acidic residues" evidence="5">
    <location>
        <begin position="112"/>
        <end position="135"/>
    </location>
</feature>
<dbReference type="PROSITE" id="PS00578">
    <property type="entry name" value="RIBOSOMAL_S6E"/>
    <property type="match status" value="1"/>
</dbReference>
<evidence type="ECO:0000256" key="2">
    <source>
        <dbReference type="ARBA" id="ARBA00022980"/>
    </source>
</evidence>
<evidence type="ECO:0000313" key="6">
    <source>
        <dbReference type="EMBL" id="OIR15189.1"/>
    </source>
</evidence>
<feature type="region of interest" description="Disordered" evidence="5">
    <location>
        <begin position="1"/>
        <end position="21"/>
    </location>
</feature>
<reference evidence="6 7" key="1">
    <citation type="submission" date="2016-08" db="EMBL/GenBank/DDBJ databases">
        <title>New Insights into Marine Group III Euryarchaeota, from dark to light.</title>
        <authorList>
            <person name="Haro-Moreno J.M."/>
            <person name="Rodriguez-Valera F."/>
            <person name="Lopez-Garcia P."/>
            <person name="Moreira D."/>
            <person name="Martin-Cuadrado A.B."/>
        </authorList>
    </citation>
    <scope>NUCLEOTIDE SEQUENCE [LARGE SCALE GENOMIC DNA]</scope>
    <source>
        <strain evidence="6">CG-Bathy1</strain>
    </source>
</reference>
<sequence length="135" mass="14644">MAEFKTSISDPNSRKAYKGTVSGSNADAIIGKSINDEIDGIFLDLPGYKLVVTGGSDGSGVPMRGDINGSNRRRLLLSDSTGFIPAVKGQRKRKLVRGRQISADTSQINFKITEHGPKSIEDSFNPKEEKDSEEE</sequence>
<evidence type="ECO:0000256" key="3">
    <source>
        <dbReference type="ARBA" id="ARBA00023274"/>
    </source>
</evidence>
<protein>
    <recommendedName>
        <fullName evidence="4">Small ribosomal subunit protein eS6</fullName>
    </recommendedName>
</protein>
<accession>A0A1J5TFQ0</accession>
<evidence type="ECO:0000256" key="1">
    <source>
        <dbReference type="ARBA" id="ARBA00009312"/>
    </source>
</evidence>
<dbReference type="AlphaFoldDB" id="A0A1J5TFQ0"/>
<dbReference type="GO" id="GO:0005840">
    <property type="term" value="C:ribosome"/>
    <property type="evidence" value="ECO:0007669"/>
    <property type="project" value="UniProtKB-KW"/>
</dbReference>
<dbReference type="HAMAP" id="MF_00512">
    <property type="entry name" value="Ribosomal_eS6"/>
    <property type="match status" value="1"/>
</dbReference>
<comment type="caution">
    <text evidence="6">The sequence shown here is derived from an EMBL/GenBank/DDBJ whole genome shotgun (WGS) entry which is preliminary data.</text>
</comment>
<proteinExistence type="inferred from homology"/>
<keyword evidence="3 4" id="KW-0687">Ribonucleoprotein</keyword>
<dbReference type="EMBL" id="MIYU01000017">
    <property type="protein sequence ID" value="OIR15189.1"/>
    <property type="molecule type" value="Genomic_DNA"/>
</dbReference>
<organism evidence="6 7">
    <name type="scientific">Marine Group III euryarchaeote CG-Bathy1</name>
    <dbReference type="NCBI Taxonomy" id="1889001"/>
    <lineage>
        <taxon>Archaea</taxon>
        <taxon>Methanobacteriati</taxon>
        <taxon>Thermoplasmatota</taxon>
        <taxon>Thermoplasmata</taxon>
        <taxon>Candidatus Thermoprofundales</taxon>
    </lineage>
</organism>
<dbReference type="GO" id="GO:0006412">
    <property type="term" value="P:translation"/>
    <property type="evidence" value="ECO:0007669"/>
    <property type="project" value="UniProtKB-UniRule"/>
</dbReference>
<dbReference type="InterPro" id="IPR001377">
    <property type="entry name" value="Ribosomal_eS6"/>
</dbReference>
<dbReference type="GO" id="GO:1990904">
    <property type="term" value="C:ribonucleoprotein complex"/>
    <property type="evidence" value="ECO:0007669"/>
    <property type="project" value="UniProtKB-KW"/>
</dbReference>
<dbReference type="Pfam" id="PF01092">
    <property type="entry name" value="Ribosomal_S6e"/>
    <property type="match status" value="1"/>
</dbReference>
<comment type="similarity">
    <text evidence="1 4">Belongs to the eukaryotic ribosomal protein eS6 family.</text>
</comment>
<keyword evidence="2 4" id="KW-0689">Ribosomal protein</keyword>
<dbReference type="PANTHER" id="PTHR11502">
    <property type="entry name" value="40S RIBOSOMAL PROTEIN S6"/>
    <property type="match status" value="1"/>
</dbReference>
<gene>
    <name evidence="4" type="primary">rps6e</name>
    <name evidence="6" type="ORF">BEU04_02385</name>
</gene>
<name>A0A1J5TFQ0_9ARCH</name>
<feature type="compositionally biased region" description="Polar residues" evidence="5">
    <location>
        <begin position="1"/>
        <end position="11"/>
    </location>
</feature>
<dbReference type="SMART" id="SM01405">
    <property type="entry name" value="Ribosomal_S6e"/>
    <property type="match status" value="1"/>
</dbReference>
<feature type="region of interest" description="Disordered" evidence="5">
    <location>
        <begin position="111"/>
        <end position="135"/>
    </location>
</feature>
<evidence type="ECO:0000256" key="5">
    <source>
        <dbReference type="SAM" id="MobiDB-lite"/>
    </source>
</evidence>
<dbReference type="InterPro" id="IPR020924">
    <property type="entry name" value="Ribosomal_eS6_arc"/>
</dbReference>
<dbReference type="GO" id="GO:0003735">
    <property type="term" value="F:structural constituent of ribosome"/>
    <property type="evidence" value="ECO:0007669"/>
    <property type="project" value="InterPro"/>
</dbReference>
<dbReference type="NCBIfam" id="NF003294">
    <property type="entry name" value="PRK04290.1-3"/>
    <property type="match status" value="1"/>
</dbReference>